<keyword evidence="2" id="KW-1185">Reference proteome</keyword>
<sequence>MLNTELGAVLAVIRRPSDLLPSPDDSSSHSSPLLHSLKSLRSLIFHSDWRSLDPSAYLSPFLAVVQSDDVPAAATAVALSAILKILRLDVFDERTPGARDAIHSIIFSLTNCRLERTDTASEDSVLMRILQLLVTMMKARAAVLLTDHAVCTVVNTCFQVVQQSANRGDVLQRTARHAMHDLIQSIFSSLPSIKTPNFAPDPDPDRACSGSDDDDVDDPIISVEYGSRCMVDIFHFLCSLLNVGEVVESADGLGSLSSDEDVQVFALMLINSAVELGGECMGRHPRLLRMIQDDLFHHLIHYATRSSPLVLSMICSIVLNLYHFLRSSLRLQLEAFFTYVLLKIAAGGSGVHLQEVAIESLVSFCQQPTFVVEMYVNYDCDPIQQNIFEEVGKLLCKTAFPLASPMSGMQVQAFEGLTAIVRTIADGTDIDMDDPPDKNDYNIDITEFKPFWLERHDSQDSPETWVDFVRMRKLKKKKVMIAANHYNRDEKKGLDFLKICHLVESPPDPESFAYFFRYTPGLDKTKIGDYLGDPDEFNLQVLKDFTDTFEFSGVILDTALRTYLDAFRLPGESQKIQRILEAFSERYYDQQSSEIFVSKDAVFILCYSLIMLNTDQHNPQVKKKMTEEEFIRNNRAINGGTDLPREYLSELFHSIVSHAITFFGQTGPTVVEMNSNRWADLIKRSRKVEPFILCDFKHKLSREVFVSISGPSVATLSAIFEQTDDEETLHECVEALINIAGIARYGLEDILDELLSCFCKFTTLLNPYATAEETLYVFSNEVKPRMATLAVFTIANKFGDSIRGAWKNMVDCLLKLKRLRLLPQSVIENDEIPSSETELSYLRSESGVIFPSSHQALSSSKQVSGLIGKFSQFLSLDTESDSMLNVGSQFENNLKIIQQCRIGSIFRESYKLPDDSLQNLGRSLIFAAGGKGQKFSTSVEEEETVGFSWELLATITIANIQRLPNFWPQFHDCLTVVSQFPLFSPCPFAEKAIVSLFKIALKHFSSNPNSNQFSPEKQQTEDLIFKSINLTWKLDKEILDTCCETITESVTKILIDFPDNVHTTMGWKTLFHLLSVAGRHPETFDQAIEAITKLMSEGTHITRHNYSYCIDAAFGFAALKISPLEMSSKMLDLMSDSVKLLIQWHKSGYSDPGNASNASISSSSSSSTDEQPKSGNIAANLFVKLAEALRKTSLVRREEIRNQAVTQLRRCFDAAADELEFTPANCIACFNFVIFAMVDDLHEKMVEYSRRENSEKEMKSMEGTLREAMELLVGVFLKLLVPLAQSPGFRTFWLGVLRRMDTCMKAVATATAEGGGEEMEGERGPLQELVPELLRRMIVEMKEKEILVQKEGDELWDVTNIQIQWIAPALKDELFPEDL</sequence>
<organism evidence="1 2">
    <name type="scientific">Dioscorea alata</name>
    <name type="common">Purple yam</name>
    <dbReference type="NCBI Taxonomy" id="55571"/>
    <lineage>
        <taxon>Eukaryota</taxon>
        <taxon>Viridiplantae</taxon>
        <taxon>Streptophyta</taxon>
        <taxon>Embryophyta</taxon>
        <taxon>Tracheophyta</taxon>
        <taxon>Spermatophyta</taxon>
        <taxon>Magnoliopsida</taxon>
        <taxon>Liliopsida</taxon>
        <taxon>Dioscoreales</taxon>
        <taxon>Dioscoreaceae</taxon>
        <taxon>Dioscorea</taxon>
    </lineage>
</organism>
<accession>A0ACB7WFJ0</accession>
<reference evidence="2" key="1">
    <citation type="journal article" date="2022" name="Nat. Commun.">
        <title>Chromosome evolution and the genetic basis of agronomically important traits in greater yam.</title>
        <authorList>
            <person name="Bredeson J.V."/>
            <person name="Lyons J.B."/>
            <person name="Oniyinde I.O."/>
            <person name="Okereke N.R."/>
            <person name="Kolade O."/>
            <person name="Nnabue I."/>
            <person name="Nwadili C.O."/>
            <person name="Hribova E."/>
            <person name="Parker M."/>
            <person name="Nwogha J."/>
            <person name="Shu S."/>
            <person name="Carlson J."/>
            <person name="Kariba R."/>
            <person name="Muthemba S."/>
            <person name="Knop K."/>
            <person name="Barton G.J."/>
            <person name="Sherwood A.V."/>
            <person name="Lopez-Montes A."/>
            <person name="Asiedu R."/>
            <person name="Jamnadass R."/>
            <person name="Muchugi A."/>
            <person name="Goodstein D."/>
            <person name="Egesi C.N."/>
            <person name="Featherston J."/>
            <person name="Asfaw A."/>
            <person name="Simpson G.G."/>
            <person name="Dolezel J."/>
            <person name="Hendre P.S."/>
            <person name="Van Deynze A."/>
            <person name="Kumar P.L."/>
            <person name="Obidiegwu J.E."/>
            <person name="Bhattacharjee R."/>
            <person name="Rokhsar D.S."/>
        </authorList>
    </citation>
    <scope>NUCLEOTIDE SEQUENCE [LARGE SCALE GENOMIC DNA]</scope>
    <source>
        <strain evidence="2">cv. TDa95/00328</strain>
    </source>
</reference>
<dbReference type="Proteomes" id="UP000827976">
    <property type="component" value="Chromosome 4"/>
</dbReference>
<evidence type="ECO:0000313" key="2">
    <source>
        <dbReference type="Proteomes" id="UP000827976"/>
    </source>
</evidence>
<comment type="caution">
    <text evidence="1">The sequence shown here is derived from an EMBL/GenBank/DDBJ whole genome shotgun (WGS) entry which is preliminary data.</text>
</comment>
<evidence type="ECO:0000313" key="1">
    <source>
        <dbReference type="EMBL" id="KAH7686570.1"/>
    </source>
</evidence>
<protein>
    <submittedName>
        <fullName evidence="1">Golgi-specific brefeldin A-resistance guanine nucleotide exchange factor 1 protein</fullName>
    </submittedName>
</protein>
<name>A0ACB7WFJ0_DIOAL</name>
<proteinExistence type="predicted"/>
<dbReference type="EMBL" id="CM037014">
    <property type="protein sequence ID" value="KAH7686570.1"/>
    <property type="molecule type" value="Genomic_DNA"/>
</dbReference>
<gene>
    <name evidence="1" type="ORF">IHE45_04G114500</name>
</gene>